<feature type="signal peptide" evidence="5">
    <location>
        <begin position="1"/>
        <end position="36"/>
    </location>
</feature>
<dbReference type="PANTHER" id="PTHR13887:SF14">
    <property type="entry name" value="DISULFIDE BOND FORMATION PROTEIN D"/>
    <property type="match status" value="1"/>
</dbReference>
<dbReference type="GO" id="GO:0016491">
    <property type="term" value="F:oxidoreductase activity"/>
    <property type="evidence" value="ECO:0007669"/>
    <property type="project" value="UniProtKB-KW"/>
</dbReference>
<dbReference type="Proteomes" id="UP000443843">
    <property type="component" value="Unassembled WGS sequence"/>
</dbReference>
<evidence type="ECO:0000256" key="1">
    <source>
        <dbReference type="ARBA" id="ARBA00022729"/>
    </source>
</evidence>
<dbReference type="InterPro" id="IPR001853">
    <property type="entry name" value="DSBA-like_thioredoxin_dom"/>
</dbReference>
<keyword evidence="2" id="KW-0560">Oxidoreductase</keyword>
<keyword evidence="4" id="KW-0676">Redox-active center</keyword>
<reference evidence="7 8" key="1">
    <citation type="submission" date="2019-11" db="EMBL/GenBank/DDBJ databases">
        <title>Pseudooceanicola pacifica sp. nov., isolated from deep-sea sediment of the Pacific Ocean.</title>
        <authorList>
            <person name="Lyu L."/>
        </authorList>
    </citation>
    <scope>NUCLEOTIDE SEQUENCE [LARGE SCALE GENOMIC DNA]</scope>
    <source>
        <strain evidence="7 8">216_PA32_1</strain>
    </source>
</reference>
<accession>A0A844W177</accession>
<gene>
    <name evidence="7" type="ORF">GLS40_05620</name>
</gene>
<evidence type="ECO:0000256" key="4">
    <source>
        <dbReference type="ARBA" id="ARBA00023284"/>
    </source>
</evidence>
<evidence type="ECO:0000313" key="8">
    <source>
        <dbReference type="Proteomes" id="UP000443843"/>
    </source>
</evidence>
<evidence type="ECO:0000313" key="7">
    <source>
        <dbReference type="EMBL" id="MWB77497.1"/>
    </source>
</evidence>
<keyword evidence="3" id="KW-1015">Disulfide bond</keyword>
<dbReference type="InterPro" id="IPR041205">
    <property type="entry name" value="ScsC_N"/>
</dbReference>
<dbReference type="PROSITE" id="PS51352">
    <property type="entry name" value="THIOREDOXIN_2"/>
    <property type="match status" value="1"/>
</dbReference>
<evidence type="ECO:0000259" key="6">
    <source>
        <dbReference type="PROSITE" id="PS51352"/>
    </source>
</evidence>
<dbReference type="AlphaFoldDB" id="A0A844W177"/>
<feature type="domain" description="Thioredoxin" evidence="6">
    <location>
        <begin position="79"/>
        <end position="266"/>
    </location>
</feature>
<dbReference type="EMBL" id="WNXQ01000002">
    <property type="protein sequence ID" value="MWB77497.1"/>
    <property type="molecule type" value="Genomic_DNA"/>
</dbReference>
<dbReference type="CDD" id="cd03023">
    <property type="entry name" value="DsbA_Com1_like"/>
    <property type="match status" value="1"/>
</dbReference>
<dbReference type="InterPro" id="IPR013766">
    <property type="entry name" value="Thioredoxin_domain"/>
</dbReference>
<keyword evidence="8" id="KW-1185">Reference proteome</keyword>
<dbReference type="Pfam" id="PF01323">
    <property type="entry name" value="DSBA"/>
    <property type="match status" value="1"/>
</dbReference>
<comment type="caution">
    <text evidence="7">The sequence shown here is derived from an EMBL/GenBank/DDBJ whole genome shotgun (WGS) entry which is preliminary data.</text>
</comment>
<sequence>MQSVPTDQRLQETPMIRHFAPALTALALLSAGPAAAQSGLDFSQMSAAEREAFRAEVRAYLLENPQVIFEAARVYEEQQAQAQAENDNTLVKVNADAIFDDGRSWVGGNPDGDVTVVEFMDYRCGYCRKAFEEVKELIESDGNIRFIVKEFPILGPDSVASSRFAIATRQVAGQDAYEQVHDALMSFKGTPDKVSLGRLGSSLGLDPEPILAAMDGEAVNEELNANHALAQRLQINGTPTFVMGEQMVRGYVPLAGMRQIVEEERTE</sequence>
<evidence type="ECO:0000256" key="5">
    <source>
        <dbReference type="SAM" id="SignalP"/>
    </source>
</evidence>
<dbReference type="Pfam" id="PF18312">
    <property type="entry name" value="ScsC_N"/>
    <property type="match status" value="1"/>
</dbReference>
<evidence type="ECO:0000256" key="2">
    <source>
        <dbReference type="ARBA" id="ARBA00023002"/>
    </source>
</evidence>
<evidence type="ECO:0000256" key="3">
    <source>
        <dbReference type="ARBA" id="ARBA00023157"/>
    </source>
</evidence>
<dbReference type="Gene3D" id="3.40.30.10">
    <property type="entry name" value="Glutaredoxin"/>
    <property type="match status" value="1"/>
</dbReference>
<name>A0A844W177_9RHOB</name>
<protein>
    <submittedName>
        <fullName evidence="7">Thioredoxin domain-containing protein</fullName>
    </submittedName>
</protein>
<dbReference type="InterPro" id="IPR036249">
    <property type="entry name" value="Thioredoxin-like_sf"/>
</dbReference>
<dbReference type="SUPFAM" id="SSF52833">
    <property type="entry name" value="Thioredoxin-like"/>
    <property type="match status" value="1"/>
</dbReference>
<organism evidence="7 8">
    <name type="scientific">Pseudooceanicola pacificus</name>
    <dbReference type="NCBI Taxonomy" id="2676438"/>
    <lineage>
        <taxon>Bacteria</taxon>
        <taxon>Pseudomonadati</taxon>
        <taxon>Pseudomonadota</taxon>
        <taxon>Alphaproteobacteria</taxon>
        <taxon>Rhodobacterales</taxon>
        <taxon>Paracoccaceae</taxon>
        <taxon>Pseudooceanicola</taxon>
    </lineage>
</organism>
<dbReference type="PANTHER" id="PTHR13887">
    <property type="entry name" value="GLUTATHIONE S-TRANSFERASE KAPPA"/>
    <property type="match status" value="1"/>
</dbReference>
<feature type="chain" id="PRO_5032585334" evidence="5">
    <location>
        <begin position="37"/>
        <end position="267"/>
    </location>
</feature>
<proteinExistence type="predicted"/>
<keyword evidence="1 5" id="KW-0732">Signal</keyword>